<dbReference type="Pfam" id="PF02153">
    <property type="entry name" value="PDH_N"/>
    <property type="match status" value="1"/>
</dbReference>
<evidence type="ECO:0000256" key="1">
    <source>
        <dbReference type="ARBA" id="ARBA00023002"/>
    </source>
</evidence>
<dbReference type="PANTHER" id="PTHR21363">
    <property type="entry name" value="PREPHENATE DEHYDROGENASE"/>
    <property type="match status" value="1"/>
</dbReference>
<dbReference type="PANTHER" id="PTHR21363:SF0">
    <property type="entry name" value="PREPHENATE DEHYDROGENASE [NADP(+)]"/>
    <property type="match status" value="1"/>
</dbReference>
<dbReference type="GO" id="GO:0070403">
    <property type="term" value="F:NAD+ binding"/>
    <property type="evidence" value="ECO:0007669"/>
    <property type="project" value="InterPro"/>
</dbReference>
<protein>
    <submittedName>
        <fullName evidence="3">Prephenate dehydrogenase/arogenate dehydrogenase family protein</fullName>
    </submittedName>
</protein>
<reference evidence="3 4" key="1">
    <citation type="submission" date="2018-05" db="EMBL/GenBank/DDBJ databases">
        <title>Draft genome of Methanospirillum stamsii Pt1.</title>
        <authorList>
            <person name="Dueholm M.S."/>
            <person name="Nielsen P.H."/>
            <person name="Bakmann L.F."/>
            <person name="Otzen D.E."/>
        </authorList>
    </citation>
    <scope>NUCLEOTIDE SEQUENCE [LARGE SCALE GENOMIC DNA]</scope>
    <source>
        <strain evidence="3 4">Pt1</strain>
    </source>
</reference>
<organism evidence="3 4">
    <name type="scientific">Methanospirillum stamsii</name>
    <dbReference type="NCBI Taxonomy" id="1277351"/>
    <lineage>
        <taxon>Archaea</taxon>
        <taxon>Methanobacteriati</taxon>
        <taxon>Methanobacteriota</taxon>
        <taxon>Stenosarchaea group</taxon>
        <taxon>Methanomicrobia</taxon>
        <taxon>Methanomicrobiales</taxon>
        <taxon>Methanospirillaceae</taxon>
        <taxon>Methanospirillum</taxon>
    </lineage>
</organism>
<dbReference type="Gene3D" id="3.40.50.720">
    <property type="entry name" value="NAD(P)-binding Rossmann-like Domain"/>
    <property type="match status" value="1"/>
</dbReference>
<keyword evidence="1" id="KW-0560">Oxidoreductase</keyword>
<evidence type="ECO:0000259" key="2">
    <source>
        <dbReference type="PROSITE" id="PS51176"/>
    </source>
</evidence>
<dbReference type="Proteomes" id="UP000245934">
    <property type="component" value="Unassembled WGS sequence"/>
</dbReference>
<dbReference type="InterPro" id="IPR050812">
    <property type="entry name" value="Preph/Arog_dehydrog"/>
</dbReference>
<name>A0A2V2N7X0_9EURY</name>
<sequence length="274" mass="30071">MKIGIIGGTGGMGSLFSQVFSGAGHEVLISGRTTEVTREDICRLADVVMVSVPIRDTIRIIEEISPLLTEGQILVDLTSLKVDPVRAMLTSKARVIGFHPMFGPTVGTILGQTIVATPARCDEEDIRFFEEIFTSQGARVTRTTPEEHDRMMAVIQGLTHFKAILLAGTMRRLGISPEDTEVYMSPVYRIETGIAGRLLSQNPGLYADILCMNPSVPSVLKTCRETADEIIEMVTNGDIDAFTDEFLSSREWFGPFCSQALKETDKLIQAMVKP</sequence>
<dbReference type="RefSeq" id="WP_109940522.1">
    <property type="nucleotide sequence ID" value="NZ_CP176366.1"/>
</dbReference>
<dbReference type="OrthoDB" id="24743at2157"/>
<evidence type="ECO:0000313" key="3">
    <source>
        <dbReference type="EMBL" id="PWR74760.1"/>
    </source>
</evidence>
<dbReference type="GO" id="GO:0006571">
    <property type="term" value="P:tyrosine biosynthetic process"/>
    <property type="evidence" value="ECO:0007669"/>
    <property type="project" value="InterPro"/>
</dbReference>
<dbReference type="Gene3D" id="1.10.3660.10">
    <property type="entry name" value="6-phosphogluconate dehydrogenase C-terminal like domain"/>
    <property type="match status" value="1"/>
</dbReference>
<gene>
    <name evidence="3" type="ORF">DLD82_07625</name>
</gene>
<evidence type="ECO:0000313" key="4">
    <source>
        <dbReference type="Proteomes" id="UP000245934"/>
    </source>
</evidence>
<accession>A0A2V2N7X0</accession>
<dbReference type="AlphaFoldDB" id="A0A2V2N7X0"/>
<proteinExistence type="predicted"/>
<dbReference type="EMBL" id="QGMZ01000015">
    <property type="protein sequence ID" value="PWR74760.1"/>
    <property type="molecule type" value="Genomic_DNA"/>
</dbReference>
<dbReference type="InterPro" id="IPR036291">
    <property type="entry name" value="NAD(P)-bd_dom_sf"/>
</dbReference>
<dbReference type="PROSITE" id="PS51176">
    <property type="entry name" value="PDH_ADH"/>
    <property type="match status" value="1"/>
</dbReference>
<dbReference type="SUPFAM" id="SSF51735">
    <property type="entry name" value="NAD(P)-binding Rossmann-fold domains"/>
    <property type="match status" value="1"/>
</dbReference>
<dbReference type="SUPFAM" id="SSF48179">
    <property type="entry name" value="6-phosphogluconate dehydrogenase C-terminal domain-like"/>
    <property type="match status" value="1"/>
</dbReference>
<dbReference type="GO" id="GO:0004665">
    <property type="term" value="F:prephenate dehydrogenase (NADP+) activity"/>
    <property type="evidence" value="ECO:0007669"/>
    <property type="project" value="InterPro"/>
</dbReference>
<dbReference type="InterPro" id="IPR003099">
    <property type="entry name" value="Prephen_DH"/>
</dbReference>
<comment type="caution">
    <text evidence="3">The sequence shown here is derived from an EMBL/GenBank/DDBJ whole genome shotgun (WGS) entry which is preliminary data.</text>
</comment>
<dbReference type="Pfam" id="PF20463">
    <property type="entry name" value="PDH_C"/>
    <property type="match status" value="1"/>
</dbReference>
<dbReference type="InterPro" id="IPR046825">
    <property type="entry name" value="PDH_C"/>
</dbReference>
<dbReference type="InterPro" id="IPR008927">
    <property type="entry name" value="6-PGluconate_DH-like_C_sf"/>
</dbReference>
<dbReference type="GO" id="GO:0008977">
    <property type="term" value="F:prephenate dehydrogenase (NAD+) activity"/>
    <property type="evidence" value="ECO:0007669"/>
    <property type="project" value="InterPro"/>
</dbReference>
<dbReference type="InterPro" id="IPR046826">
    <property type="entry name" value="PDH_N"/>
</dbReference>
<feature type="domain" description="Prephenate/arogenate dehydrogenase" evidence="2">
    <location>
        <begin position="1"/>
        <end position="264"/>
    </location>
</feature>
<keyword evidence="4" id="KW-1185">Reference proteome</keyword>
<dbReference type="GeneID" id="97610635"/>